<keyword evidence="2" id="KW-1133">Transmembrane helix</keyword>
<evidence type="ECO:0000313" key="5">
    <source>
        <dbReference type="Proteomes" id="UP000295055"/>
    </source>
</evidence>
<dbReference type="Proteomes" id="UP000295055">
    <property type="component" value="Unassembled WGS sequence"/>
</dbReference>
<feature type="domain" description="Prepilin peptidase dependent protein C-like C-terminal" evidence="3">
    <location>
        <begin position="30"/>
        <end position="121"/>
    </location>
</feature>
<proteinExistence type="predicted"/>
<keyword evidence="2" id="KW-0812">Transmembrane</keyword>
<reference evidence="4 5" key="1">
    <citation type="submission" date="2019-03" db="EMBL/GenBank/DDBJ databases">
        <title>Genomic analyses of the natural microbiome of Caenorhabditis elegans.</title>
        <authorList>
            <person name="Samuel B."/>
        </authorList>
    </citation>
    <scope>NUCLEOTIDE SEQUENCE [LARGE SCALE GENOMIC DNA]</scope>
    <source>
        <strain evidence="4 5">JUb102</strain>
    </source>
</reference>
<dbReference type="EMBL" id="SMAS01000006">
    <property type="protein sequence ID" value="TCT32739.1"/>
    <property type="molecule type" value="Genomic_DNA"/>
</dbReference>
<evidence type="ECO:0000256" key="2">
    <source>
        <dbReference type="SAM" id="Phobius"/>
    </source>
</evidence>
<dbReference type="InterPro" id="IPR012902">
    <property type="entry name" value="N_methyl_site"/>
</dbReference>
<dbReference type="GO" id="GO:0016020">
    <property type="term" value="C:membrane"/>
    <property type="evidence" value="ECO:0007669"/>
    <property type="project" value="UniProtKB-SubCell"/>
</dbReference>
<evidence type="ECO:0000259" key="3">
    <source>
        <dbReference type="Pfam" id="PF12528"/>
    </source>
</evidence>
<feature type="transmembrane region" description="Helical" evidence="2">
    <location>
        <begin position="7"/>
        <end position="30"/>
    </location>
</feature>
<dbReference type="InterPro" id="IPR022204">
    <property type="entry name" value="PpdC-like_C"/>
</dbReference>
<dbReference type="NCBIfam" id="TIGR02532">
    <property type="entry name" value="IV_pilin_GFxxxE"/>
    <property type="match status" value="1"/>
</dbReference>
<dbReference type="AlphaFoldDB" id="A0A4R3NIA1"/>
<dbReference type="RefSeq" id="WP_132496521.1">
    <property type="nucleotide sequence ID" value="NZ_SMAS01000006.1"/>
</dbReference>
<organism evidence="4 5">
    <name type="scientific">Providencia alcalifaciens</name>
    <dbReference type="NCBI Taxonomy" id="126385"/>
    <lineage>
        <taxon>Bacteria</taxon>
        <taxon>Pseudomonadati</taxon>
        <taxon>Pseudomonadota</taxon>
        <taxon>Gammaproteobacteria</taxon>
        <taxon>Enterobacterales</taxon>
        <taxon>Morganellaceae</taxon>
        <taxon>Providencia</taxon>
    </lineage>
</organism>
<dbReference type="OrthoDB" id="6455416at2"/>
<dbReference type="Pfam" id="PF07963">
    <property type="entry name" value="N_methyl"/>
    <property type="match status" value="1"/>
</dbReference>
<name>A0A4R3NIA1_9GAMM</name>
<gene>
    <name evidence="4" type="ORF">EC835_10659</name>
</gene>
<comment type="subcellular location">
    <subcellularLocation>
        <location evidence="1">Membrane</location>
        <topology evidence="1">Single-pass membrane protein</topology>
    </subcellularLocation>
</comment>
<comment type="caution">
    <text evidence="4">The sequence shown here is derived from an EMBL/GenBank/DDBJ whole genome shotgun (WGS) entry which is preliminary data.</text>
</comment>
<protein>
    <submittedName>
        <fullName evidence="4">Prepilin peptidase dependent protein C</fullName>
    </submittedName>
</protein>
<keyword evidence="2" id="KW-0472">Membrane</keyword>
<evidence type="ECO:0000313" key="4">
    <source>
        <dbReference type="EMBL" id="TCT32739.1"/>
    </source>
</evidence>
<accession>A0A4R3NIA1</accession>
<evidence type="ECO:0000256" key="1">
    <source>
        <dbReference type="ARBA" id="ARBA00004167"/>
    </source>
</evidence>
<dbReference type="Pfam" id="PF12528">
    <property type="entry name" value="T2SSppdC"/>
    <property type="match status" value="1"/>
</dbReference>
<sequence length="132" mass="14813">MRNSQQGFALVESMIAVVIFAILLIALLNYSQYIALNFNQIYQGSQAIRALHGTLEGKRSFDDKFPWKLESQSQEEQYQEGHPQRKQIKIVHSVSLGGCSESKVSLFVGGKLYSISRWQCAKGESHVSGLSF</sequence>